<reference evidence="2" key="1">
    <citation type="journal article" date="2016" name="Nat. Biotechnol.">
        <title>Sequencing wild and cultivated cassava and related species reveals extensive interspecific hybridization and genetic diversity.</title>
        <authorList>
            <person name="Bredeson J.V."/>
            <person name="Lyons J.B."/>
            <person name="Prochnik S.E."/>
            <person name="Wu G.A."/>
            <person name="Ha C.M."/>
            <person name="Edsinger-Gonzales E."/>
            <person name="Grimwood J."/>
            <person name="Schmutz J."/>
            <person name="Rabbi I.Y."/>
            <person name="Egesi C."/>
            <person name="Nauluvula P."/>
            <person name="Lebot V."/>
            <person name="Ndunguru J."/>
            <person name="Mkamilo G."/>
            <person name="Bart R.S."/>
            <person name="Setter T.L."/>
            <person name="Gleadow R.M."/>
            <person name="Kulakow P."/>
            <person name="Ferguson M.E."/>
            <person name="Rounsley S."/>
            <person name="Rokhsar D.S."/>
        </authorList>
    </citation>
    <scope>NUCLEOTIDE SEQUENCE [LARGE SCALE GENOMIC DNA]</scope>
    <source>
        <strain evidence="2">cv. AM560-2</strain>
    </source>
</reference>
<dbReference type="EMBL" id="CM004389">
    <property type="protein sequence ID" value="KAG8657242.1"/>
    <property type="molecule type" value="Genomic_DNA"/>
</dbReference>
<evidence type="ECO:0000313" key="1">
    <source>
        <dbReference type="EMBL" id="KAG8657242.1"/>
    </source>
</evidence>
<gene>
    <name evidence="1" type="ORF">MANES_03G053716v8</name>
</gene>
<organism evidence="1 2">
    <name type="scientific">Manihot esculenta</name>
    <name type="common">Cassava</name>
    <name type="synonym">Jatropha manihot</name>
    <dbReference type="NCBI Taxonomy" id="3983"/>
    <lineage>
        <taxon>Eukaryota</taxon>
        <taxon>Viridiplantae</taxon>
        <taxon>Streptophyta</taxon>
        <taxon>Embryophyta</taxon>
        <taxon>Tracheophyta</taxon>
        <taxon>Spermatophyta</taxon>
        <taxon>Magnoliopsida</taxon>
        <taxon>eudicotyledons</taxon>
        <taxon>Gunneridae</taxon>
        <taxon>Pentapetalae</taxon>
        <taxon>rosids</taxon>
        <taxon>fabids</taxon>
        <taxon>Malpighiales</taxon>
        <taxon>Euphorbiaceae</taxon>
        <taxon>Crotonoideae</taxon>
        <taxon>Manihoteae</taxon>
        <taxon>Manihot</taxon>
    </lineage>
</organism>
<keyword evidence="2" id="KW-1185">Reference proteome</keyword>
<protein>
    <submittedName>
        <fullName evidence="1">Uncharacterized protein</fullName>
    </submittedName>
</protein>
<name>A0ACB7HWS1_MANES</name>
<comment type="caution">
    <text evidence="1">The sequence shown here is derived from an EMBL/GenBank/DDBJ whole genome shotgun (WGS) entry which is preliminary data.</text>
</comment>
<accession>A0ACB7HWS1</accession>
<sequence>MKDLYEVDTILGIKVEKYSGDFAICPSHYIEKVLNKFKHLNIKDANTLYDVSCKVTTNISRIIAQLEYASAIGSLMYAMYYTRPDIAFAVCKLSRYTSNHSIEHWKTIARVLGYLKKNYELQIVL</sequence>
<dbReference type="Proteomes" id="UP000091857">
    <property type="component" value="Chromosome 3"/>
</dbReference>
<proteinExistence type="predicted"/>
<evidence type="ECO:0000313" key="2">
    <source>
        <dbReference type="Proteomes" id="UP000091857"/>
    </source>
</evidence>